<gene>
    <name evidence="2" type="ORF">KDL28_32360</name>
</gene>
<evidence type="ECO:0000313" key="2">
    <source>
        <dbReference type="EMBL" id="MCO1659771.1"/>
    </source>
</evidence>
<dbReference type="EMBL" id="JAGSOV010000070">
    <property type="protein sequence ID" value="MCO1659771.1"/>
    <property type="molecule type" value="Genomic_DNA"/>
</dbReference>
<feature type="domain" description="Cupin type-2" evidence="1">
    <location>
        <begin position="33"/>
        <end position="87"/>
    </location>
</feature>
<sequence>MSSFAELGSMRTRQIWPGVVARMVQSELITMAVVELAPDSVVPEHHHVNEQLGFVIEGTVVFTVGGERRECGPGSTWRILADVPHDVCVGPDGAVVAEVYSPVRADWAALSEAEPQALQWPHTVASEQGER</sequence>
<evidence type="ECO:0000259" key="1">
    <source>
        <dbReference type="Pfam" id="PF07883"/>
    </source>
</evidence>
<proteinExistence type="predicted"/>
<dbReference type="SUPFAM" id="SSF51182">
    <property type="entry name" value="RmlC-like cupins"/>
    <property type="match status" value="1"/>
</dbReference>
<dbReference type="InterPro" id="IPR052535">
    <property type="entry name" value="Bacilysin_H2HPP_isomerase"/>
</dbReference>
<dbReference type="RefSeq" id="WP_252444761.1">
    <property type="nucleotide sequence ID" value="NZ_JAGSOV010000070.1"/>
</dbReference>
<comment type="caution">
    <text evidence="2">The sequence shown here is derived from an EMBL/GenBank/DDBJ whole genome shotgun (WGS) entry which is preliminary data.</text>
</comment>
<dbReference type="CDD" id="cd02238">
    <property type="entry name" value="cupin_KdgF"/>
    <property type="match status" value="1"/>
</dbReference>
<dbReference type="InterPro" id="IPR014710">
    <property type="entry name" value="RmlC-like_jellyroll"/>
</dbReference>
<reference evidence="2" key="1">
    <citation type="submission" date="2021-04" db="EMBL/GenBank/DDBJ databases">
        <title>Pseudonocardia sp. nov., isolated from sandy soil of mangrove forest.</title>
        <authorList>
            <person name="Zan Z."/>
            <person name="Huang R."/>
            <person name="Liu W."/>
        </authorList>
    </citation>
    <scope>NUCLEOTIDE SEQUENCE</scope>
    <source>
        <strain evidence="2">S2-4</strain>
    </source>
</reference>
<dbReference type="PANTHER" id="PTHR40112:SF1">
    <property type="entry name" value="H2HPP ISOMERASE"/>
    <property type="match status" value="1"/>
</dbReference>
<name>A0ABT1A9Y9_9PSEU</name>
<protein>
    <submittedName>
        <fullName evidence="2">Cupin domain-containing protein</fullName>
    </submittedName>
</protein>
<dbReference type="PANTHER" id="PTHR40112">
    <property type="entry name" value="H2HPP ISOMERASE"/>
    <property type="match status" value="1"/>
</dbReference>
<dbReference type="InterPro" id="IPR011051">
    <property type="entry name" value="RmlC_Cupin_sf"/>
</dbReference>
<dbReference type="Proteomes" id="UP001165283">
    <property type="component" value="Unassembled WGS sequence"/>
</dbReference>
<dbReference type="InterPro" id="IPR013096">
    <property type="entry name" value="Cupin_2"/>
</dbReference>
<accession>A0ABT1A9Y9</accession>
<dbReference type="Gene3D" id="2.60.120.10">
    <property type="entry name" value="Jelly Rolls"/>
    <property type="match status" value="1"/>
</dbReference>
<dbReference type="Pfam" id="PF07883">
    <property type="entry name" value="Cupin_2"/>
    <property type="match status" value="1"/>
</dbReference>
<keyword evidence="3" id="KW-1185">Reference proteome</keyword>
<evidence type="ECO:0000313" key="3">
    <source>
        <dbReference type="Proteomes" id="UP001165283"/>
    </source>
</evidence>
<organism evidence="2 3">
    <name type="scientific">Pseudonocardia humida</name>
    <dbReference type="NCBI Taxonomy" id="2800819"/>
    <lineage>
        <taxon>Bacteria</taxon>
        <taxon>Bacillati</taxon>
        <taxon>Actinomycetota</taxon>
        <taxon>Actinomycetes</taxon>
        <taxon>Pseudonocardiales</taxon>
        <taxon>Pseudonocardiaceae</taxon>
        <taxon>Pseudonocardia</taxon>
    </lineage>
</organism>